<dbReference type="InterPro" id="IPR027417">
    <property type="entry name" value="P-loop_NTPase"/>
</dbReference>
<evidence type="ECO:0000259" key="2">
    <source>
        <dbReference type="Pfam" id="PF13476"/>
    </source>
</evidence>
<dbReference type="NCBIfam" id="NF045780">
    <property type="entry name" value="TrlF_fam_ATP"/>
    <property type="match status" value="1"/>
</dbReference>
<name>A0ABS1F6J9_9PROT</name>
<dbReference type="Gene3D" id="3.40.50.300">
    <property type="entry name" value="P-loop containing nucleotide triphosphate hydrolases"/>
    <property type="match status" value="2"/>
</dbReference>
<dbReference type="PANTHER" id="PTHR32182">
    <property type="entry name" value="DNA REPLICATION AND REPAIR PROTEIN RECF"/>
    <property type="match status" value="1"/>
</dbReference>
<dbReference type="Proteomes" id="UP000652760">
    <property type="component" value="Unassembled WGS sequence"/>
</dbReference>
<dbReference type="InterPro" id="IPR038729">
    <property type="entry name" value="Rad50/SbcC_AAA"/>
</dbReference>
<dbReference type="PANTHER" id="PTHR32182:SF22">
    <property type="entry name" value="ATP-DEPENDENT ENDONUCLEASE, OLD FAMILY-RELATED"/>
    <property type="match status" value="1"/>
</dbReference>
<feature type="domain" description="Rad50/SbcC-type AAA" evidence="2">
    <location>
        <begin position="285"/>
        <end position="408"/>
    </location>
</feature>
<keyword evidence="4" id="KW-1185">Reference proteome</keyword>
<evidence type="ECO:0000313" key="4">
    <source>
        <dbReference type="Proteomes" id="UP000652760"/>
    </source>
</evidence>
<comment type="caution">
    <text evidence="3">The sequence shown here is derived from an EMBL/GenBank/DDBJ whole genome shotgun (WGS) entry which is preliminary data.</text>
</comment>
<protein>
    <recommendedName>
        <fullName evidence="5">Phosphoesterase</fullName>
    </recommendedName>
</protein>
<evidence type="ECO:0000313" key="3">
    <source>
        <dbReference type="EMBL" id="MBK1839075.1"/>
    </source>
</evidence>
<dbReference type="EMBL" id="JAENHM010000051">
    <property type="protein sequence ID" value="MBK1839075.1"/>
    <property type="molecule type" value="Genomic_DNA"/>
</dbReference>
<dbReference type="InterPro" id="IPR016195">
    <property type="entry name" value="Pol/histidinol_Pase-like"/>
</dbReference>
<dbReference type="InterPro" id="IPR054787">
    <property type="entry name" value="TrlF_ATPase"/>
</dbReference>
<proteinExistence type="predicted"/>
<dbReference type="SUPFAM" id="SSF52540">
    <property type="entry name" value="P-loop containing nucleoside triphosphate hydrolases"/>
    <property type="match status" value="1"/>
</dbReference>
<dbReference type="SUPFAM" id="SSF89550">
    <property type="entry name" value="PHP domain-like"/>
    <property type="match status" value="1"/>
</dbReference>
<evidence type="ECO:0008006" key="5">
    <source>
        <dbReference type="Google" id="ProtNLM"/>
    </source>
</evidence>
<dbReference type="InterPro" id="IPR003959">
    <property type="entry name" value="ATPase_AAA_core"/>
</dbReference>
<accession>A0ABS1F6J9</accession>
<evidence type="ECO:0000259" key="1">
    <source>
        <dbReference type="Pfam" id="PF13304"/>
    </source>
</evidence>
<dbReference type="Pfam" id="PF13304">
    <property type="entry name" value="AAA_21"/>
    <property type="match status" value="1"/>
</dbReference>
<dbReference type="Gene3D" id="3.20.20.140">
    <property type="entry name" value="Metal-dependent hydrolases"/>
    <property type="match status" value="1"/>
</dbReference>
<gene>
    <name evidence="3" type="ORF">JHL17_16815</name>
</gene>
<reference evidence="4" key="1">
    <citation type="submission" date="2021-01" db="EMBL/GenBank/DDBJ databases">
        <title>Genome public.</title>
        <authorList>
            <person name="Liu C."/>
            <person name="Sun Q."/>
        </authorList>
    </citation>
    <scope>NUCLEOTIDE SEQUENCE [LARGE SCALE GENOMIC DNA]</scope>
    <source>
        <strain evidence="4">YIM B02556</strain>
    </source>
</reference>
<dbReference type="RefSeq" id="WP_200194771.1">
    <property type="nucleotide sequence ID" value="NZ_JAENHM010000051.1"/>
</dbReference>
<sequence length="897" mass="99121">MSECLTISESLKAASKLPDGANFYRCALQVNPFAYLARQNKSTSFQDEASYNAAIIAACQDQDIKVIGVTDHYRVDGSASLVKAAREAGLFAFCGFEAVTKDGVHILCLFNQDKDSVLERYIGQCGIHNLDDVSPTGTLDCLELLSQAKEWGAVSIAAHVAADGGGLLKKLSGQTRINAWKSSGLLACALAGPVGDAPQSLKAILENKDAPHRRDRPIAIINAQDVNSPEDLRKPGASCLIKMSEISVEGLRQAFLDPLSRVRLNTDAPAESHAEFVAMAWEGGFLRDTAIHFNENLNVLVGGRGTGKSTVIESLRYVLDLNPLGDDARKAHEGVIRQVLRSGTKISLLVRSYKPSLRCYTIERTIPNPPVVKDESGAVLTLSPSDVMPGVEIFGQHEISELTKSREKLTLLLDRFIENEPSHASRKSHLRLELERSRSRIGDVKREVKSIDDRLAALPGLEETLKRFQEAGLEERLKEKSQLVKEERLLDSITERLVPFRTLHGTLTESLPVDTAFVAAKALDGLPNADVLSEAEGIYARLNGRLLAAAGEIGAALKEADADLTGMRQCWTERQKVVEANYQELLRDLQKSNIDGAEFIKLRRQIEELRPLRERRDSLVRDLAANEANRRQLLSDWEDAKAAEYRRIAQAAKKVSKKLNERVRVEVANAGNRDPLEKLIREEIGGNLTAALERLRERTDLSLPDFAARCREGKDALTQHYNLPQGAADRIAQAPPDLFMRIEELELTATTKIELNTASEDQPASWQSLEELSTGQKATAVLLLLLLESEAPLVVDQPEDDLDNRFITEGVVPIMRDEKRRRQFVFSTHNANIPVLGDAELILGLGASGEGKDKEGQARIRPENMGSIDSRPVRELVEEILEGGKTAFEMRRLKYGF</sequence>
<feature type="domain" description="ATPase AAA-type core" evidence="1">
    <location>
        <begin position="764"/>
        <end position="833"/>
    </location>
</feature>
<dbReference type="Pfam" id="PF13476">
    <property type="entry name" value="AAA_23"/>
    <property type="match status" value="1"/>
</dbReference>
<organism evidence="3 4">
    <name type="scientific">Azospirillum endophyticum</name>
    <dbReference type="NCBI Taxonomy" id="2800326"/>
    <lineage>
        <taxon>Bacteria</taxon>
        <taxon>Pseudomonadati</taxon>
        <taxon>Pseudomonadota</taxon>
        <taxon>Alphaproteobacteria</taxon>
        <taxon>Rhodospirillales</taxon>
        <taxon>Azospirillaceae</taxon>
        <taxon>Azospirillum</taxon>
    </lineage>
</organism>